<dbReference type="InterPro" id="IPR017523">
    <property type="entry name" value="Rv3268"/>
</dbReference>
<accession>A0A0D4BWB9</accession>
<dbReference type="PATRIC" id="fig|1618207.4.peg.120"/>
<dbReference type="NCBIfam" id="TIGR03089">
    <property type="entry name" value="TIGR03089 family protein"/>
    <property type="match status" value="1"/>
</dbReference>
<evidence type="ECO:0000313" key="2">
    <source>
        <dbReference type="Proteomes" id="UP000061839"/>
    </source>
</evidence>
<reference evidence="1 2" key="1">
    <citation type="journal article" date="2015" name="Genome Announc.">
        <title>Complete Genome Sequencing of Protease-Producing Novel Arthrobacter sp. Strain IHBB 11108 Using PacBio Single-Molecule Real-Time Sequencing Technology.</title>
        <authorList>
            <person name="Kiran S."/>
            <person name="Swarnkar M.K."/>
            <person name="Pal M."/>
            <person name="Thakur R."/>
            <person name="Tewari R."/>
            <person name="Singh A.K."/>
            <person name="Gulati A."/>
        </authorList>
    </citation>
    <scope>NUCLEOTIDE SEQUENCE [LARGE SCALE GENOMIC DNA]</scope>
    <source>
        <strain evidence="1 2">IHBB 11108</strain>
    </source>
</reference>
<dbReference type="Proteomes" id="UP000061839">
    <property type="component" value="Chromosome"/>
</dbReference>
<organism evidence="1 2">
    <name type="scientific">Psychromicrobium lacuslunae</name>
    <dbReference type="NCBI Taxonomy" id="1618207"/>
    <lineage>
        <taxon>Bacteria</taxon>
        <taxon>Bacillati</taxon>
        <taxon>Actinomycetota</taxon>
        <taxon>Actinomycetes</taxon>
        <taxon>Micrococcales</taxon>
        <taxon>Micrococcaceae</taxon>
        <taxon>Psychromicrobium</taxon>
    </lineage>
</organism>
<evidence type="ECO:0000313" key="1">
    <source>
        <dbReference type="EMBL" id="AJT40421.1"/>
    </source>
</evidence>
<evidence type="ECO:0008006" key="3">
    <source>
        <dbReference type="Google" id="ProtNLM"/>
    </source>
</evidence>
<protein>
    <recommendedName>
        <fullName evidence="3">TIGR03089 family protein</fullName>
    </recommendedName>
</protein>
<dbReference type="AlphaFoldDB" id="A0A0D4BWB9"/>
<proteinExistence type="predicted"/>
<dbReference type="KEGG" id="ari:UM93_00570"/>
<sequence>MLADFRRVNPASPRLTWYGSTGERIELSGKVLDNWVAKTANFLVDEFDFGPGMSLSLDLPAHWKSLCILLGALAAGGTVTSAQGGTLLASSDQQRLELDQRPAIAVSLAALALRWDGELGPQVRDYAAEVRMFADSFERFDDPAESQLALSIGELQCEYQQLSELRQEYSQADRIALDSTVGLSAVATTALGIWQSAGSLVLAEHRSLLTASLLSSEAARLR</sequence>
<dbReference type="EMBL" id="CP011005">
    <property type="protein sequence ID" value="AJT40421.1"/>
    <property type="molecule type" value="Genomic_DNA"/>
</dbReference>
<name>A0A0D4BWB9_9MICC</name>
<dbReference type="STRING" id="1618207.UM93_00570"/>
<dbReference type="HOGENOM" id="CLU_076053_0_0_11"/>
<gene>
    <name evidence="1" type="ORF">UM93_00570</name>
</gene>
<keyword evidence="2" id="KW-1185">Reference proteome</keyword>